<proteinExistence type="predicted"/>
<dbReference type="PROSITE" id="PS50932">
    <property type="entry name" value="HTH_LACI_2"/>
    <property type="match status" value="1"/>
</dbReference>
<dbReference type="GO" id="GO:0006355">
    <property type="term" value="P:regulation of DNA-templated transcription"/>
    <property type="evidence" value="ECO:0007669"/>
    <property type="project" value="InterPro"/>
</dbReference>
<dbReference type="EMBL" id="UGKR01000003">
    <property type="protein sequence ID" value="STS86978.1"/>
    <property type="molecule type" value="Genomic_DNA"/>
</dbReference>
<name>A0A7H4M9H8_KLEVA</name>
<evidence type="ECO:0000259" key="1">
    <source>
        <dbReference type="PROSITE" id="PS50932"/>
    </source>
</evidence>
<dbReference type="SUPFAM" id="SSF47413">
    <property type="entry name" value="lambda repressor-like DNA-binding domains"/>
    <property type="match status" value="1"/>
</dbReference>
<feature type="domain" description="HTH lacI-type" evidence="1">
    <location>
        <begin position="24"/>
        <end position="62"/>
    </location>
</feature>
<dbReference type="Gene3D" id="1.10.260.40">
    <property type="entry name" value="lambda repressor-like DNA-binding domains"/>
    <property type="match status" value="1"/>
</dbReference>
<protein>
    <submittedName>
        <fullName evidence="2">2-ketogluconate utilization repressor PtxS</fullName>
    </submittedName>
</protein>
<reference evidence="2 3" key="1">
    <citation type="submission" date="2018-06" db="EMBL/GenBank/DDBJ databases">
        <authorList>
            <consortium name="Pathogen Informatics"/>
            <person name="Doyle S."/>
        </authorList>
    </citation>
    <scope>NUCLEOTIDE SEQUENCE [LARGE SCALE GENOMIC DNA]</scope>
    <source>
        <strain evidence="2 3">NCTC9177</strain>
    </source>
</reference>
<sequence length="87" mass="10098">MAKAGACNYQRCGESRKDRKTSISRYLNGEKHLLSDDLLSRIEKAIAELDYRPSLMARGLKHGRTRLIGLDHRRYHQPLLGQCHERH</sequence>
<organism evidence="2 3">
    <name type="scientific">Klebsiella variicola</name>
    <dbReference type="NCBI Taxonomy" id="244366"/>
    <lineage>
        <taxon>Bacteria</taxon>
        <taxon>Pseudomonadati</taxon>
        <taxon>Pseudomonadota</taxon>
        <taxon>Gammaproteobacteria</taxon>
        <taxon>Enterobacterales</taxon>
        <taxon>Enterobacteriaceae</taxon>
        <taxon>Klebsiella/Raoultella group</taxon>
        <taxon>Klebsiella</taxon>
        <taxon>Klebsiella pneumoniae complex</taxon>
    </lineage>
</organism>
<comment type="caution">
    <text evidence="2">The sequence shown here is derived from an EMBL/GenBank/DDBJ whole genome shotgun (WGS) entry which is preliminary data.</text>
</comment>
<evidence type="ECO:0000313" key="3">
    <source>
        <dbReference type="Proteomes" id="UP000254545"/>
    </source>
</evidence>
<dbReference type="InterPro" id="IPR010982">
    <property type="entry name" value="Lambda_DNA-bd_dom_sf"/>
</dbReference>
<accession>A0A7H4M9H8</accession>
<dbReference type="SMART" id="SM00354">
    <property type="entry name" value="HTH_LACI"/>
    <property type="match status" value="1"/>
</dbReference>
<dbReference type="InterPro" id="IPR000843">
    <property type="entry name" value="HTH_LacI"/>
</dbReference>
<dbReference type="GO" id="GO:0003677">
    <property type="term" value="F:DNA binding"/>
    <property type="evidence" value="ECO:0007669"/>
    <property type="project" value="InterPro"/>
</dbReference>
<evidence type="ECO:0000313" key="2">
    <source>
        <dbReference type="EMBL" id="STS86978.1"/>
    </source>
</evidence>
<dbReference type="AlphaFoldDB" id="A0A7H4M9H8"/>
<gene>
    <name evidence="2" type="ORF">NCTC9177_00752</name>
</gene>
<dbReference type="Proteomes" id="UP000254545">
    <property type="component" value="Unassembled WGS sequence"/>
</dbReference>